<evidence type="ECO:0000313" key="6">
    <source>
        <dbReference type="Proteomes" id="UP000073485"/>
    </source>
</evidence>
<feature type="domain" description="Knr4/Smi1-like" evidence="1">
    <location>
        <begin position="23"/>
        <end position="146"/>
    </location>
</feature>
<proteinExistence type="predicted"/>
<evidence type="ECO:0000313" key="5">
    <source>
        <dbReference type="Proteomes" id="UP000072353"/>
    </source>
</evidence>
<dbReference type="InterPro" id="IPR018958">
    <property type="entry name" value="Knr4/Smi1-like_dom"/>
</dbReference>
<accession>A0A0Z8FGE8</accession>
<dbReference type="EMBL" id="FIGH01000009">
    <property type="protein sequence ID" value="CYU79780.1"/>
    <property type="molecule type" value="Genomic_DNA"/>
</dbReference>
<dbReference type="Proteomes" id="UP000074664">
    <property type="component" value="Unassembled WGS sequence"/>
</dbReference>
<dbReference type="EMBL" id="FILL01000033">
    <property type="protein sequence ID" value="CYX94085.1"/>
    <property type="molecule type" value="Genomic_DNA"/>
</dbReference>
<evidence type="ECO:0000313" key="4">
    <source>
        <dbReference type="EMBL" id="CYX94085.1"/>
    </source>
</evidence>
<evidence type="ECO:0000313" key="3">
    <source>
        <dbReference type="EMBL" id="CYU86912.1"/>
    </source>
</evidence>
<dbReference type="Proteomes" id="UP000073485">
    <property type="component" value="Unassembled WGS sequence"/>
</dbReference>
<dbReference type="Proteomes" id="UP000072353">
    <property type="component" value="Unassembled WGS sequence"/>
</dbReference>
<evidence type="ECO:0000313" key="7">
    <source>
        <dbReference type="Proteomes" id="UP000074664"/>
    </source>
</evidence>
<dbReference type="SMART" id="SM00860">
    <property type="entry name" value="SMI1_KNR4"/>
    <property type="match status" value="1"/>
</dbReference>
<gene>
    <name evidence="2" type="ORF">ERS132392_01865</name>
    <name evidence="3" type="ORF">ERS132410_01276</name>
    <name evidence="4" type="ORF">ERS132521_02165</name>
</gene>
<evidence type="ECO:0000259" key="1">
    <source>
        <dbReference type="SMART" id="SM00860"/>
    </source>
</evidence>
<dbReference type="Pfam" id="PF14568">
    <property type="entry name" value="SUKH_6"/>
    <property type="match status" value="1"/>
</dbReference>
<sequence>MINYEKAKSLILENIDMMDYFGNCPNDVIDLAEKTLGIKYPRDYRDFVSNFGAGNFGSSEIYGVFREDFLNSGVPDSVGLTLLERKDSNLPEYLVIIYAVGNGELFCFNYNKLNVNGEPTIVSFIPNKNITEYEIVYDSFGDFLLDIVTNELEI</sequence>
<protein>
    <submittedName>
        <fullName evidence="3">SMI1 / KNR4 family</fullName>
    </submittedName>
</protein>
<name>A0A0Z8FGE8_STRSU</name>
<reference evidence="5 6" key="1">
    <citation type="submission" date="2016-02" db="EMBL/GenBank/DDBJ databases">
        <authorList>
            <consortium name="Pathogen Informatics"/>
        </authorList>
    </citation>
    <scope>NUCLEOTIDE SEQUENCE [LARGE SCALE GENOMIC DNA]</scope>
    <source>
        <strain evidence="2 7">LSS30</strain>
        <strain evidence="3 6">LSS48</strain>
        <strain evidence="4 5">SS975</strain>
    </source>
</reference>
<dbReference type="InterPro" id="IPR037883">
    <property type="entry name" value="Knr4/Smi1-like_sf"/>
</dbReference>
<organism evidence="3 6">
    <name type="scientific">Streptococcus suis</name>
    <dbReference type="NCBI Taxonomy" id="1307"/>
    <lineage>
        <taxon>Bacteria</taxon>
        <taxon>Bacillati</taxon>
        <taxon>Bacillota</taxon>
        <taxon>Bacilli</taxon>
        <taxon>Lactobacillales</taxon>
        <taxon>Streptococcaceae</taxon>
        <taxon>Streptococcus</taxon>
    </lineage>
</organism>
<dbReference type="EMBL" id="FIGO01000006">
    <property type="protein sequence ID" value="CYU86912.1"/>
    <property type="molecule type" value="Genomic_DNA"/>
</dbReference>
<dbReference type="RefSeq" id="WP_044694173.1">
    <property type="nucleotide sequence ID" value="NZ_CECY01000029.1"/>
</dbReference>
<dbReference type="AlphaFoldDB" id="A0A0Z8FGE8"/>
<dbReference type="SUPFAM" id="SSF160631">
    <property type="entry name" value="SMI1/KNR4-like"/>
    <property type="match status" value="1"/>
</dbReference>
<dbReference type="Gene3D" id="3.40.1580.10">
    <property type="entry name" value="SMI1/KNR4-like"/>
    <property type="match status" value="1"/>
</dbReference>
<evidence type="ECO:0000313" key="2">
    <source>
        <dbReference type="EMBL" id="CYU79780.1"/>
    </source>
</evidence>